<feature type="transmembrane region" description="Helical" evidence="7">
    <location>
        <begin position="197"/>
        <end position="216"/>
    </location>
</feature>
<dbReference type="AlphaFoldDB" id="A0A0G0SF67"/>
<evidence type="ECO:0000313" key="10">
    <source>
        <dbReference type="Proteomes" id="UP000034539"/>
    </source>
</evidence>
<dbReference type="CDD" id="cd06173">
    <property type="entry name" value="MFS_MefA_like"/>
    <property type="match status" value="1"/>
</dbReference>
<dbReference type="GO" id="GO:0022857">
    <property type="term" value="F:transmembrane transporter activity"/>
    <property type="evidence" value="ECO:0007669"/>
    <property type="project" value="InterPro"/>
</dbReference>
<name>A0A0G0SF67_9BACT</name>
<protein>
    <submittedName>
        <fullName evidence="9">Major facilitator superfamily</fullName>
    </submittedName>
</protein>
<dbReference type="PANTHER" id="PTHR23513:SF9">
    <property type="entry name" value="ENTEROBACTIN EXPORTER ENTS"/>
    <property type="match status" value="1"/>
</dbReference>
<keyword evidence="4 7" id="KW-0812">Transmembrane</keyword>
<evidence type="ECO:0000313" key="9">
    <source>
        <dbReference type="EMBL" id="KKR33365.1"/>
    </source>
</evidence>
<dbReference type="Proteomes" id="UP000034539">
    <property type="component" value="Unassembled WGS sequence"/>
</dbReference>
<feature type="domain" description="Major facilitator superfamily (MFS) profile" evidence="8">
    <location>
        <begin position="1"/>
        <end position="166"/>
    </location>
</feature>
<dbReference type="Pfam" id="PF05977">
    <property type="entry name" value="MFS_3"/>
    <property type="match status" value="1"/>
</dbReference>
<proteinExistence type="predicted"/>
<comment type="subcellular location">
    <subcellularLocation>
        <location evidence="1">Cell membrane</location>
        <topology evidence="1">Multi-pass membrane protein</topology>
    </subcellularLocation>
</comment>
<evidence type="ECO:0000256" key="1">
    <source>
        <dbReference type="ARBA" id="ARBA00004651"/>
    </source>
</evidence>
<dbReference type="GO" id="GO:0005886">
    <property type="term" value="C:plasma membrane"/>
    <property type="evidence" value="ECO:0007669"/>
    <property type="project" value="UniProtKB-SubCell"/>
</dbReference>
<feature type="transmembrane region" description="Helical" evidence="7">
    <location>
        <begin position="18"/>
        <end position="38"/>
    </location>
</feature>
<comment type="caution">
    <text evidence="9">The sequence shown here is derived from an EMBL/GenBank/DDBJ whole genome shotgun (WGS) entry which is preliminary data.</text>
</comment>
<feature type="transmembrane region" description="Helical" evidence="7">
    <location>
        <begin position="255"/>
        <end position="274"/>
    </location>
</feature>
<dbReference type="InterPro" id="IPR010290">
    <property type="entry name" value="TM_effector"/>
</dbReference>
<feature type="transmembrane region" description="Helical" evidence="7">
    <location>
        <begin position="336"/>
        <end position="363"/>
    </location>
</feature>
<sequence length="372" mass="40402">MQIVATNWQVYQITHSPFALGLIGFFRIFPIVIFSLIGGVLADAMDRRKIIFIAEFVMMLSSFLLGIITLAGNVPVWTIYLLTAVNAAAFAFDTPARHSLVPNLVPEKELSHAVTLNNTQYQSATIFGPVVTGFLIASTNIGNIYLINTVSFLTVLIAMLHINIKRKETALHLISFKSLKEGFHFVFRHNLIRSGMLLDFFATFFASAATMMPIFATDILKVGPEGLGILYAAPAIGAVAAGIFFSLFPHIPKKGLLLLASAFIFGLATVFFGISNIFLLSLFFLAVTGAADTLSSIIRHTLRQLVTPDHLRGRMNAISMIFFMGGPQLGEVEAGIAAGMFGAPFSVVIGGIGTMAVTAYITLRNKALRNYQ</sequence>
<dbReference type="InterPro" id="IPR020846">
    <property type="entry name" value="MFS_dom"/>
</dbReference>
<feature type="transmembrane region" description="Helical" evidence="7">
    <location>
        <begin position="144"/>
        <end position="164"/>
    </location>
</feature>
<accession>A0A0G0SF67</accession>
<evidence type="ECO:0000256" key="6">
    <source>
        <dbReference type="ARBA" id="ARBA00023136"/>
    </source>
</evidence>
<evidence type="ECO:0000256" key="2">
    <source>
        <dbReference type="ARBA" id="ARBA00022448"/>
    </source>
</evidence>
<keyword evidence="6 7" id="KW-0472">Membrane</keyword>
<dbReference type="InterPro" id="IPR036259">
    <property type="entry name" value="MFS_trans_sf"/>
</dbReference>
<evidence type="ECO:0000259" key="8">
    <source>
        <dbReference type="PROSITE" id="PS50850"/>
    </source>
</evidence>
<dbReference type="PANTHER" id="PTHR23513">
    <property type="entry name" value="INTEGRAL MEMBRANE EFFLUX PROTEIN-RELATED"/>
    <property type="match status" value="1"/>
</dbReference>
<evidence type="ECO:0000256" key="5">
    <source>
        <dbReference type="ARBA" id="ARBA00022989"/>
    </source>
</evidence>
<reference evidence="9 10" key="1">
    <citation type="journal article" date="2015" name="Nature">
        <title>rRNA introns, odd ribosomes, and small enigmatic genomes across a large radiation of phyla.</title>
        <authorList>
            <person name="Brown C.T."/>
            <person name="Hug L.A."/>
            <person name="Thomas B.C."/>
            <person name="Sharon I."/>
            <person name="Castelle C.J."/>
            <person name="Singh A."/>
            <person name="Wilkins M.J."/>
            <person name="Williams K.H."/>
            <person name="Banfield J.F."/>
        </authorList>
    </citation>
    <scope>NUCLEOTIDE SEQUENCE [LARGE SCALE GENOMIC DNA]</scope>
</reference>
<evidence type="ECO:0000256" key="4">
    <source>
        <dbReference type="ARBA" id="ARBA00022692"/>
    </source>
</evidence>
<evidence type="ECO:0000256" key="7">
    <source>
        <dbReference type="SAM" id="Phobius"/>
    </source>
</evidence>
<dbReference type="SUPFAM" id="SSF103473">
    <property type="entry name" value="MFS general substrate transporter"/>
    <property type="match status" value="1"/>
</dbReference>
<feature type="transmembrane region" description="Helical" evidence="7">
    <location>
        <begin position="228"/>
        <end position="248"/>
    </location>
</feature>
<dbReference type="EMBL" id="LBXN01000018">
    <property type="protein sequence ID" value="KKR33365.1"/>
    <property type="molecule type" value="Genomic_DNA"/>
</dbReference>
<organism evidence="9 10">
    <name type="scientific">Candidatus Gottesmanbacteria bacterium GW2011_GWC2_39_8</name>
    <dbReference type="NCBI Taxonomy" id="1618450"/>
    <lineage>
        <taxon>Bacteria</taxon>
        <taxon>Candidatus Gottesmaniibacteriota</taxon>
    </lineage>
</organism>
<keyword evidence="5 7" id="KW-1133">Transmembrane helix</keyword>
<keyword evidence="2" id="KW-0813">Transport</keyword>
<keyword evidence="3" id="KW-1003">Cell membrane</keyword>
<dbReference type="PROSITE" id="PS50850">
    <property type="entry name" value="MFS"/>
    <property type="match status" value="1"/>
</dbReference>
<dbReference type="Gene3D" id="1.20.1250.20">
    <property type="entry name" value="MFS general substrate transporter like domains"/>
    <property type="match status" value="1"/>
</dbReference>
<gene>
    <name evidence="9" type="ORF">UT63_C0018G0005</name>
</gene>
<evidence type="ECO:0000256" key="3">
    <source>
        <dbReference type="ARBA" id="ARBA00022475"/>
    </source>
</evidence>